<accession>X0WTL7</accession>
<dbReference type="Gene3D" id="1.10.287.1260">
    <property type="match status" value="1"/>
</dbReference>
<protein>
    <recommendedName>
        <fullName evidence="5">Mechanosensitive ion channel inner membrane domain-containing protein</fullName>
    </recommendedName>
</protein>
<feature type="non-terminal residue" evidence="4">
    <location>
        <position position="211"/>
    </location>
</feature>
<dbReference type="AlphaFoldDB" id="X0WTL7"/>
<organism evidence="4">
    <name type="scientific">marine sediment metagenome</name>
    <dbReference type="NCBI Taxonomy" id="412755"/>
    <lineage>
        <taxon>unclassified sequences</taxon>
        <taxon>metagenomes</taxon>
        <taxon>ecological metagenomes</taxon>
    </lineage>
</organism>
<feature type="transmembrane region" description="Helical" evidence="1">
    <location>
        <begin position="162"/>
        <end position="193"/>
    </location>
</feature>
<dbReference type="PANTHER" id="PTHR30566">
    <property type="entry name" value="YNAI-RELATED MECHANOSENSITIVE ION CHANNEL"/>
    <property type="match status" value="1"/>
</dbReference>
<dbReference type="SUPFAM" id="SSF82861">
    <property type="entry name" value="Mechanosensitive channel protein MscS (YggB), transmembrane region"/>
    <property type="match status" value="1"/>
</dbReference>
<keyword evidence="1" id="KW-0472">Membrane</keyword>
<dbReference type="InterPro" id="IPR049142">
    <property type="entry name" value="MS_channel_1st"/>
</dbReference>
<dbReference type="Pfam" id="PF21088">
    <property type="entry name" value="MS_channel_1st"/>
    <property type="match status" value="1"/>
</dbReference>
<keyword evidence="1" id="KW-1133">Transmembrane helix</keyword>
<dbReference type="EMBL" id="BARS01045582">
    <property type="protein sequence ID" value="GAG34339.1"/>
    <property type="molecule type" value="Genomic_DNA"/>
</dbReference>
<gene>
    <name evidence="4" type="ORF">S01H1_68720</name>
</gene>
<sequence length="211" mass="23847">MIERWLSYHVLGTEVWRYGVVLLLFLGAFVLYRLFRIIARRLSPPEAKKEVRWAVLNLIQSLLRGALPFMPIWLSIYVFRVPDNVQEIIDRLFLAILTIFILYLVTKLVGLMTVLLKGRAARTESTLDEHLVPLLGKVLKWFIWGIGFLLFLQNVLHYNISSLLAGLGIGGLAVAFAAQDTIANIFGAVMIFIDRPFKVGDAVSIEAFEGS</sequence>
<feature type="domain" description="Mechanosensitive ion channel MscS" evidence="2">
    <location>
        <begin position="180"/>
        <end position="210"/>
    </location>
</feature>
<comment type="caution">
    <text evidence="4">The sequence shown here is derived from an EMBL/GenBank/DDBJ whole genome shotgun (WGS) entry which is preliminary data.</text>
</comment>
<evidence type="ECO:0008006" key="5">
    <source>
        <dbReference type="Google" id="ProtNLM"/>
    </source>
</evidence>
<feature type="domain" description="Mechanosensitive ion channel transmembrane helices 2/3" evidence="3">
    <location>
        <begin position="137"/>
        <end position="179"/>
    </location>
</feature>
<evidence type="ECO:0000259" key="2">
    <source>
        <dbReference type="Pfam" id="PF00924"/>
    </source>
</evidence>
<evidence type="ECO:0000259" key="3">
    <source>
        <dbReference type="Pfam" id="PF21088"/>
    </source>
</evidence>
<evidence type="ECO:0000313" key="4">
    <source>
        <dbReference type="EMBL" id="GAG34339.1"/>
    </source>
</evidence>
<evidence type="ECO:0000256" key="1">
    <source>
        <dbReference type="SAM" id="Phobius"/>
    </source>
</evidence>
<feature type="transmembrane region" description="Helical" evidence="1">
    <location>
        <begin position="138"/>
        <end position="156"/>
    </location>
</feature>
<reference evidence="4" key="1">
    <citation type="journal article" date="2014" name="Front. Microbiol.">
        <title>High frequency of phylogenetically diverse reductive dehalogenase-homologous genes in deep subseafloor sedimentary metagenomes.</title>
        <authorList>
            <person name="Kawai M."/>
            <person name="Futagami T."/>
            <person name="Toyoda A."/>
            <person name="Takaki Y."/>
            <person name="Nishi S."/>
            <person name="Hori S."/>
            <person name="Arai W."/>
            <person name="Tsubouchi T."/>
            <person name="Morono Y."/>
            <person name="Uchiyama I."/>
            <person name="Ito T."/>
            <person name="Fujiyama A."/>
            <person name="Inagaki F."/>
            <person name="Takami H."/>
        </authorList>
    </citation>
    <scope>NUCLEOTIDE SEQUENCE</scope>
    <source>
        <strain evidence="4">Expedition CK06-06</strain>
    </source>
</reference>
<dbReference type="GO" id="GO:0055085">
    <property type="term" value="P:transmembrane transport"/>
    <property type="evidence" value="ECO:0007669"/>
    <property type="project" value="InterPro"/>
</dbReference>
<feature type="transmembrane region" description="Helical" evidence="1">
    <location>
        <begin position="55"/>
        <end position="80"/>
    </location>
</feature>
<name>X0WTL7_9ZZZZ</name>
<feature type="transmembrane region" description="Helical" evidence="1">
    <location>
        <begin position="92"/>
        <end position="117"/>
    </location>
</feature>
<dbReference type="InterPro" id="IPR006685">
    <property type="entry name" value="MscS_channel_2nd"/>
</dbReference>
<dbReference type="Pfam" id="PF00924">
    <property type="entry name" value="MS_channel_2nd"/>
    <property type="match status" value="1"/>
</dbReference>
<dbReference type="InterPro" id="IPR011014">
    <property type="entry name" value="MscS_channel_TM-2"/>
</dbReference>
<feature type="transmembrane region" description="Helical" evidence="1">
    <location>
        <begin position="15"/>
        <end position="35"/>
    </location>
</feature>
<dbReference type="PANTHER" id="PTHR30566:SF5">
    <property type="entry name" value="MECHANOSENSITIVE ION CHANNEL PROTEIN 1, MITOCHONDRIAL-RELATED"/>
    <property type="match status" value="1"/>
</dbReference>
<keyword evidence="1" id="KW-0812">Transmembrane</keyword>
<dbReference type="GO" id="GO:0016020">
    <property type="term" value="C:membrane"/>
    <property type="evidence" value="ECO:0007669"/>
    <property type="project" value="InterPro"/>
</dbReference>
<proteinExistence type="predicted"/>